<feature type="domain" description="PH" evidence="2">
    <location>
        <begin position="143"/>
        <end position="287"/>
    </location>
</feature>
<feature type="transmembrane region" description="Helical" evidence="1">
    <location>
        <begin position="180"/>
        <end position="205"/>
    </location>
</feature>
<dbReference type="OrthoDB" id="662406at2"/>
<evidence type="ECO:0000313" key="4">
    <source>
        <dbReference type="Proteomes" id="UP000321532"/>
    </source>
</evidence>
<reference evidence="3 4" key="1">
    <citation type="submission" date="2019-07" db="EMBL/GenBank/DDBJ databases">
        <title>Whole genome shotgun sequence of Adhaeribacter aerolatus NBRC 106133.</title>
        <authorList>
            <person name="Hosoyama A."/>
            <person name="Uohara A."/>
            <person name="Ohji S."/>
            <person name="Ichikawa N."/>
        </authorList>
    </citation>
    <scope>NUCLEOTIDE SEQUENCE [LARGE SCALE GENOMIC DNA]</scope>
    <source>
        <strain evidence="3 4">NBRC 106133</strain>
    </source>
</reference>
<keyword evidence="1" id="KW-0472">Membrane</keyword>
<dbReference type="InterPro" id="IPR058916">
    <property type="entry name" value="PH_40"/>
</dbReference>
<comment type="caution">
    <text evidence="3">The sequence shown here is derived from an EMBL/GenBank/DDBJ whole genome shotgun (WGS) entry which is preliminary data.</text>
</comment>
<dbReference type="Pfam" id="PF26566">
    <property type="entry name" value="PH_40"/>
    <property type="match status" value="1"/>
</dbReference>
<evidence type="ECO:0000259" key="2">
    <source>
        <dbReference type="Pfam" id="PF26566"/>
    </source>
</evidence>
<dbReference type="Proteomes" id="UP000321532">
    <property type="component" value="Unassembled WGS sequence"/>
</dbReference>
<keyword evidence="4" id="KW-1185">Reference proteome</keyword>
<accession>A0A512B5D0</accession>
<gene>
    <name evidence="3" type="ORF">AAE02nite_48400</name>
</gene>
<proteinExistence type="predicted"/>
<feature type="transmembrane region" description="Helical" evidence="1">
    <location>
        <begin position="151"/>
        <end position="174"/>
    </location>
</feature>
<dbReference type="EMBL" id="BJYS01000053">
    <property type="protein sequence ID" value="GEO07176.1"/>
    <property type="molecule type" value="Genomic_DNA"/>
</dbReference>
<dbReference type="RefSeq" id="WP_146904801.1">
    <property type="nucleotide sequence ID" value="NZ_BJYS01000053.1"/>
</dbReference>
<organism evidence="3 4">
    <name type="scientific">Adhaeribacter aerolatus</name>
    <dbReference type="NCBI Taxonomy" id="670289"/>
    <lineage>
        <taxon>Bacteria</taxon>
        <taxon>Pseudomonadati</taxon>
        <taxon>Bacteroidota</taxon>
        <taxon>Cytophagia</taxon>
        <taxon>Cytophagales</taxon>
        <taxon>Hymenobacteraceae</taxon>
        <taxon>Adhaeribacter</taxon>
    </lineage>
</organism>
<keyword evidence="1" id="KW-0812">Transmembrane</keyword>
<name>A0A512B5D0_9BACT</name>
<keyword evidence="1" id="KW-1133">Transmembrane helix</keyword>
<evidence type="ECO:0000313" key="3">
    <source>
        <dbReference type="EMBL" id="GEO07176.1"/>
    </source>
</evidence>
<protein>
    <recommendedName>
        <fullName evidence="2">PH domain-containing protein</fullName>
    </recommendedName>
</protein>
<evidence type="ECO:0000256" key="1">
    <source>
        <dbReference type="SAM" id="Phobius"/>
    </source>
</evidence>
<sequence length="303" mass="35372">MHQPEFLEVTAKNKLVSKVQYQNYEPGEFTNICSRTLSETLELIAHFPWQEYRHPECIKLTGPSITVEHPAGRFLKIGPYYNKTYCLYFIDETEKLQVHIVSDLTDCYAAIKAIYNNAEPFISNQRAPFYEDPHKHFVTNSFEYTVNKNRILAFIWYPILFHTFLFLLVFTLGFTDWEVFTNLLGITIGGGIFALINGPNLYLLYNYYKHSKNLYLKLAKGQNDFYSGPKESPKKYLKEDVEVVHILSNHGSKCPWGHNTVFKIIFKNGEVLQISNLLIKTSVFTTKMPENMMEWKHKYFASI</sequence>
<dbReference type="AlphaFoldDB" id="A0A512B5D0"/>